<gene>
    <name evidence="1" type="ORF">Prudu_008090</name>
    <name evidence="2" type="ORF">Prudu_881S000700</name>
</gene>
<accession>A0A4Y1R3F7</accession>
<evidence type="ECO:0000313" key="1">
    <source>
        <dbReference type="EMBL" id="BBG98631.1"/>
    </source>
</evidence>
<organism evidence="1">
    <name type="scientific">Prunus dulcis</name>
    <name type="common">Almond</name>
    <name type="synonym">Amygdalus dulcis</name>
    <dbReference type="NCBI Taxonomy" id="3755"/>
    <lineage>
        <taxon>Eukaryota</taxon>
        <taxon>Viridiplantae</taxon>
        <taxon>Streptophyta</taxon>
        <taxon>Embryophyta</taxon>
        <taxon>Tracheophyta</taxon>
        <taxon>Spermatophyta</taxon>
        <taxon>Magnoliopsida</taxon>
        <taxon>eudicotyledons</taxon>
        <taxon>Gunneridae</taxon>
        <taxon>Pentapetalae</taxon>
        <taxon>rosids</taxon>
        <taxon>fabids</taxon>
        <taxon>Rosales</taxon>
        <taxon>Rosaceae</taxon>
        <taxon>Amygdaloideae</taxon>
        <taxon>Amygdaleae</taxon>
        <taxon>Prunus</taxon>
    </lineage>
</organism>
<dbReference type="AlphaFoldDB" id="A0A4Y1R3F7"/>
<proteinExistence type="predicted"/>
<protein>
    <submittedName>
        <fullName evidence="1">Uncharacterized protein</fullName>
    </submittedName>
</protein>
<dbReference type="EMBL" id="AP021218">
    <property type="protein sequence ID" value="BBN69319.1"/>
    <property type="molecule type" value="Genomic_DNA"/>
</dbReference>
<evidence type="ECO:0000313" key="2">
    <source>
        <dbReference type="EMBL" id="BBN69319.1"/>
    </source>
</evidence>
<reference evidence="1" key="1">
    <citation type="journal article" date="2019" name="Science">
        <title>Mutation of a bHLH transcription factor allowed almond domestication.</title>
        <authorList>
            <person name="Sanchez-Perez R."/>
            <person name="Pavan S."/>
            <person name="Mazzeo R."/>
            <person name="Moldovan C."/>
            <person name="Aiese Cigliano R."/>
            <person name="Del Cueto J."/>
            <person name="Ricciardi F."/>
            <person name="Lotti C."/>
            <person name="Ricciardi L."/>
            <person name="Dicenta F."/>
            <person name="Lopez-Marques R.L."/>
            <person name="Lindberg Moller B."/>
        </authorList>
    </citation>
    <scope>NUCLEOTIDE SEQUENCE</scope>
</reference>
<name>A0A4Y1R3F7_PRUDU</name>
<dbReference type="EMBL" id="AP019299">
    <property type="protein sequence ID" value="BBG98631.1"/>
    <property type="molecule type" value="Genomic_DNA"/>
</dbReference>
<sequence>MNDLQKASTMNLSAVLCSLETTKRCEIKSERIGSSGLAGSHTLLGSDLFSVKVPVQGKGAEEIVSRRVYQQELRLLHLKGGMHPRIHSHSGKHSPPSDVSTLQHDFNLPYAAGLLIKSKTSPYVSANASFAFGRRLLRDATSFCTLELNSITHSFTRFKHCPVFDFTR</sequence>